<proteinExistence type="predicted"/>
<dbReference type="EMBL" id="CAVNYO010000116">
    <property type="protein sequence ID" value="CAK5267075.1"/>
    <property type="molecule type" value="Genomic_DNA"/>
</dbReference>
<dbReference type="Proteomes" id="UP001295794">
    <property type="component" value="Unassembled WGS sequence"/>
</dbReference>
<evidence type="ECO:0000313" key="3">
    <source>
        <dbReference type="Proteomes" id="UP001295794"/>
    </source>
</evidence>
<gene>
    <name evidence="2" type="ORF">MYCIT1_LOCUS9289</name>
</gene>
<feature type="compositionally biased region" description="Basic and acidic residues" evidence="1">
    <location>
        <begin position="149"/>
        <end position="169"/>
    </location>
</feature>
<comment type="caution">
    <text evidence="2">The sequence shown here is derived from an EMBL/GenBank/DDBJ whole genome shotgun (WGS) entry which is preliminary data.</text>
</comment>
<accession>A0AAD2H1S8</accession>
<keyword evidence="3" id="KW-1185">Reference proteome</keyword>
<sequence length="192" mass="21364">GHVVDVLAQFELDSMVCDHAIRFSHYCILERRLCNRATALGVWGLEHVTKLFRRPSKMELLANQLAVPSLHTHPRGRRAHARLWRIQDSPRDPYPRASCQAGATDGFGDADRSRGKGESGPAFPVVPEDGRGVGPYPDRRIRSAQGRHLCRDSGNRDHGQAGRAHSRSDVPECYHRWTAGLSPSLGMLDLLC</sequence>
<reference evidence="2" key="1">
    <citation type="submission" date="2023-11" db="EMBL/GenBank/DDBJ databases">
        <authorList>
            <person name="De Vega J J."/>
            <person name="De Vega J J."/>
        </authorList>
    </citation>
    <scope>NUCLEOTIDE SEQUENCE</scope>
</reference>
<feature type="region of interest" description="Disordered" evidence="1">
    <location>
        <begin position="89"/>
        <end position="169"/>
    </location>
</feature>
<feature type="non-terminal residue" evidence="2">
    <location>
        <position position="192"/>
    </location>
</feature>
<name>A0AAD2H1S8_9AGAR</name>
<evidence type="ECO:0000256" key="1">
    <source>
        <dbReference type="SAM" id="MobiDB-lite"/>
    </source>
</evidence>
<organism evidence="2 3">
    <name type="scientific">Mycena citricolor</name>
    <dbReference type="NCBI Taxonomy" id="2018698"/>
    <lineage>
        <taxon>Eukaryota</taxon>
        <taxon>Fungi</taxon>
        <taxon>Dikarya</taxon>
        <taxon>Basidiomycota</taxon>
        <taxon>Agaricomycotina</taxon>
        <taxon>Agaricomycetes</taxon>
        <taxon>Agaricomycetidae</taxon>
        <taxon>Agaricales</taxon>
        <taxon>Marasmiineae</taxon>
        <taxon>Mycenaceae</taxon>
        <taxon>Mycena</taxon>
    </lineage>
</organism>
<dbReference type="AlphaFoldDB" id="A0AAD2H1S8"/>
<evidence type="ECO:0000313" key="2">
    <source>
        <dbReference type="EMBL" id="CAK5267075.1"/>
    </source>
</evidence>
<protein>
    <submittedName>
        <fullName evidence="2">Uncharacterized protein</fullName>
    </submittedName>
</protein>